<name>A0ABW6YTU4_9ACTN</name>
<evidence type="ECO:0000313" key="2">
    <source>
        <dbReference type="Proteomes" id="UP001603418"/>
    </source>
</evidence>
<dbReference type="EMBL" id="JBICBM010000005">
    <property type="protein sequence ID" value="MFF9882271.1"/>
    <property type="molecule type" value="Genomic_DNA"/>
</dbReference>
<reference evidence="1 2" key="1">
    <citation type="submission" date="2024-10" db="EMBL/GenBank/DDBJ databases">
        <title>The Natural Products Discovery Center: Release of the First 8490 Sequenced Strains for Exploring Actinobacteria Biosynthetic Diversity.</title>
        <authorList>
            <person name="Kalkreuter E."/>
            <person name="Kautsar S.A."/>
            <person name="Yang D."/>
            <person name="Bader C.D."/>
            <person name="Teijaro C.N."/>
            <person name="Fluegel L."/>
            <person name="Davis C.M."/>
            <person name="Simpson J.R."/>
            <person name="Lauterbach L."/>
            <person name="Steele A.D."/>
            <person name="Gui C."/>
            <person name="Meng S."/>
            <person name="Li G."/>
            <person name="Viehrig K."/>
            <person name="Ye F."/>
            <person name="Su P."/>
            <person name="Kiefer A.F."/>
            <person name="Nichols A."/>
            <person name="Cepeda A.J."/>
            <person name="Yan W."/>
            <person name="Fan B."/>
            <person name="Jiang Y."/>
            <person name="Adhikari A."/>
            <person name="Zheng C.-J."/>
            <person name="Schuster L."/>
            <person name="Cowan T.M."/>
            <person name="Smanski M.J."/>
            <person name="Chevrette M.G."/>
            <person name="De Carvalho L.P.S."/>
            <person name="Shen B."/>
        </authorList>
    </citation>
    <scope>NUCLEOTIDE SEQUENCE [LARGE SCALE GENOMIC DNA]</scope>
    <source>
        <strain evidence="1 2">NPDC013366</strain>
    </source>
</reference>
<gene>
    <name evidence="1" type="ORF">ACF1HC_11785</name>
</gene>
<dbReference type="RefSeq" id="WP_157855551.1">
    <property type="nucleotide sequence ID" value="NZ_JBFACJ010000002.1"/>
</dbReference>
<protein>
    <submittedName>
        <fullName evidence="1">Uncharacterized protein</fullName>
    </submittedName>
</protein>
<accession>A0ABW6YTU4</accession>
<proteinExistence type="predicted"/>
<keyword evidence="2" id="KW-1185">Reference proteome</keyword>
<comment type="caution">
    <text evidence="1">The sequence shown here is derived from an EMBL/GenBank/DDBJ whole genome shotgun (WGS) entry which is preliminary data.</text>
</comment>
<sequence>MDTFPAAAALLVLIAAAACLIHRLDIRHAGTIAVYRYSAARLPGHRGRGTPRPPVEPDL</sequence>
<organism evidence="1 2">
    <name type="scientific">Streptomyces eurythermus</name>
    <dbReference type="NCBI Taxonomy" id="42237"/>
    <lineage>
        <taxon>Bacteria</taxon>
        <taxon>Bacillati</taxon>
        <taxon>Actinomycetota</taxon>
        <taxon>Actinomycetes</taxon>
        <taxon>Kitasatosporales</taxon>
        <taxon>Streptomycetaceae</taxon>
        <taxon>Streptomyces</taxon>
    </lineage>
</organism>
<dbReference type="Proteomes" id="UP001603418">
    <property type="component" value="Unassembled WGS sequence"/>
</dbReference>
<evidence type="ECO:0000313" key="1">
    <source>
        <dbReference type="EMBL" id="MFF9882271.1"/>
    </source>
</evidence>